<dbReference type="SMART" id="SM00116">
    <property type="entry name" value="CBS"/>
    <property type="match status" value="2"/>
</dbReference>
<dbReference type="GO" id="GO:0046872">
    <property type="term" value="F:metal ion binding"/>
    <property type="evidence" value="ECO:0007669"/>
    <property type="project" value="UniProtKB-KW"/>
</dbReference>
<accession>A0A5B8YGZ2</accession>
<keyword evidence="6" id="KW-0547">Nucleotide-binding</keyword>
<evidence type="ECO:0000313" key="11">
    <source>
        <dbReference type="EMBL" id="QDG54682.1"/>
    </source>
</evidence>
<dbReference type="InterPro" id="IPR000644">
    <property type="entry name" value="CBS_dom"/>
</dbReference>
<evidence type="ECO:0000256" key="6">
    <source>
        <dbReference type="ARBA" id="ARBA00022741"/>
    </source>
</evidence>
<dbReference type="SUPFAM" id="SSF64182">
    <property type="entry name" value="DHH phosphoesterases"/>
    <property type="match status" value="1"/>
</dbReference>
<dbReference type="InterPro" id="IPR003156">
    <property type="entry name" value="DHHA1_dom"/>
</dbReference>
<evidence type="ECO:0000256" key="4">
    <source>
        <dbReference type="ARBA" id="ARBA00022695"/>
    </source>
</evidence>
<name>A0A4Y6Q2B4_PERCE</name>
<reference evidence="11 12" key="1">
    <citation type="submission" date="2019-06" db="EMBL/GenBank/DDBJ databases">
        <title>Persicimonas caeni gen. nov., sp. nov., a predatory bacterium isolated from solar saltern.</title>
        <authorList>
            <person name="Wang S."/>
        </authorList>
    </citation>
    <scope>NUCLEOTIDE SEQUENCE [LARGE SCALE GENOMIC DNA]</scope>
    <source>
        <strain evidence="11 12">YN101</strain>
    </source>
</reference>
<keyword evidence="12" id="KW-1185">Reference proteome</keyword>
<accession>A0A4Y6Q2B4</accession>
<comment type="similarity">
    <text evidence="2">Belongs to the tRNA nucleotidyltransferase/poly(A) polymerase family.</text>
</comment>
<sequence length="449" mass="49575">MSPNKWLTNRVPRRPKGENMRAIITHANADLDALACLVLARRLYGDAICLRNHTVSMPVRRFLALHKDELDLKRVSDIDISTIEEVIVVDVRDGRRLDEYSELLESASRVVVWDHHPATEHDIDAGETHIEPVGACATLLCERLREEGIELNEAEATVALLGIYADTGSLSFDATSPRDVEAAAHLLRAGGKLSVVNRYMQQRFTPEQQELLVSMMPNTEEYTVKAVDIAIAKGEARRYVRSAAEVVDDIMRLGGHDAIFGVIGFDKGKRVQVVGRSRVPYVNVGQILSQMGGGGHAGAAAATFKKQTIDEVVASLKELLETSELQPTRVSDLMSSPVETIARDISLAEALELLERWHVTGAPVLRDGELEGIISRRDIDRAAEGDKLDLPVASHMSHNPVVIAPDEPIEDALEQMTQQDIGRMPVCDGQRMVGIISRSDILRRLYSEH</sequence>
<dbReference type="InterPro" id="IPR001667">
    <property type="entry name" value="DDH_dom"/>
</dbReference>
<dbReference type="GO" id="GO:0016779">
    <property type="term" value="F:nucleotidyltransferase activity"/>
    <property type="evidence" value="ECO:0007669"/>
    <property type="project" value="UniProtKB-KW"/>
</dbReference>
<dbReference type="InterPro" id="IPR038763">
    <property type="entry name" value="DHH_sf"/>
</dbReference>
<keyword evidence="7" id="KW-0460">Magnesium</keyword>
<evidence type="ECO:0000256" key="1">
    <source>
        <dbReference type="ARBA" id="ARBA00001946"/>
    </source>
</evidence>
<keyword evidence="4" id="KW-0808">Transferase</keyword>
<evidence type="ECO:0000256" key="8">
    <source>
        <dbReference type="ARBA" id="ARBA00022884"/>
    </source>
</evidence>
<dbReference type="Pfam" id="PF01368">
    <property type="entry name" value="DHH"/>
    <property type="match status" value="1"/>
</dbReference>
<dbReference type="Gene3D" id="3.10.580.10">
    <property type="entry name" value="CBS-domain"/>
    <property type="match status" value="1"/>
</dbReference>
<organism evidence="11 12">
    <name type="scientific">Persicimonas caeni</name>
    <dbReference type="NCBI Taxonomy" id="2292766"/>
    <lineage>
        <taxon>Bacteria</taxon>
        <taxon>Deltaproteobacteria</taxon>
        <taxon>Bradymonadales</taxon>
        <taxon>Bradymonadaceae</taxon>
        <taxon>Persicimonas</taxon>
    </lineage>
</organism>
<dbReference type="GO" id="GO:0003723">
    <property type="term" value="F:RNA binding"/>
    <property type="evidence" value="ECO:0007669"/>
    <property type="project" value="UniProtKB-KW"/>
</dbReference>
<dbReference type="SUPFAM" id="SSF54631">
    <property type="entry name" value="CBS-domain pair"/>
    <property type="match status" value="1"/>
</dbReference>
<dbReference type="EMBL" id="CP041186">
    <property type="protein sequence ID" value="QDG54682.1"/>
    <property type="molecule type" value="Genomic_DNA"/>
</dbReference>
<dbReference type="GO" id="GO:0008033">
    <property type="term" value="P:tRNA processing"/>
    <property type="evidence" value="ECO:0007669"/>
    <property type="project" value="UniProtKB-KW"/>
</dbReference>
<evidence type="ECO:0000259" key="10">
    <source>
        <dbReference type="PROSITE" id="PS51371"/>
    </source>
</evidence>
<dbReference type="Gene3D" id="3.10.310.30">
    <property type="match status" value="1"/>
</dbReference>
<feature type="domain" description="CBS" evidence="10">
    <location>
        <begin position="334"/>
        <end position="390"/>
    </location>
</feature>
<keyword evidence="4" id="KW-0548">Nucleotidyltransferase</keyword>
<dbReference type="Pfam" id="PF02272">
    <property type="entry name" value="DHHA1"/>
    <property type="match status" value="1"/>
</dbReference>
<keyword evidence="3" id="KW-0819">tRNA processing</keyword>
<keyword evidence="5" id="KW-0479">Metal-binding</keyword>
<evidence type="ECO:0000256" key="9">
    <source>
        <dbReference type="PROSITE-ProRule" id="PRU00703"/>
    </source>
</evidence>
<evidence type="ECO:0000256" key="7">
    <source>
        <dbReference type="ARBA" id="ARBA00022842"/>
    </source>
</evidence>
<evidence type="ECO:0000256" key="2">
    <source>
        <dbReference type="ARBA" id="ARBA00007265"/>
    </source>
</evidence>
<evidence type="ECO:0000313" key="12">
    <source>
        <dbReference type="Proteomes" id="UP000315995"/>
    </source>
</evidence>
<dbReference type="PANTHER" id="PTHR47788:SF1">
    <property type="entry name" value="A-ADDING TRNA NUCLEOTIDYLTRANSFERASE"/>
    <property type="match status" value="1"/>
</dbReference>
<comment type="cofactor">
    <cofactor evidence="1">
        <name>Mg(2+)</name>
        <dbReference type="ChEBI" id="CHEBI:18420"/>
    </cofactor>
</comment>
<dbReference type="OrthoDB" id="9805698at2"/>
<dbReference type="InterPro" id="IPR052390">
    <property type="entry name" value="tRNA_nt/polyA_polymerase"/>
</dbReference>
<feature type="domain" description="CBS" evidence="10">
    <location>
        <begin position="396"/>
        <end position="449"/>
    </location>
</feature>
<dbReference type="PANTHER" id="PTHR47788">
    <property type="entry name" value="POLYA POLYMERASE"/>
    <property type="match status" value="1"/>
</dbReference>
<dbReference type="InterPro" id="IPR046342">
    <property type="entry name" value="CBS_dom_sf"/>
</dbReference>
<evidence type="ECO:0000256" key="5">
    <source>
        <dbReference type="ARBA" id="ARBA00022723"/>
    </source>
</evidence>
<proteinExistence type="inferred from homology"/>
<dbReference type="Pfam" id="PF00571">
    <property type="entry name" value="CBS"/>
    <property type="match status" value="2"/>
</dbReference>
<gene>
    <name evidence="11" type="ORF">FIV42_29245</name>
</gene>
<protein>
    <submittedName>
        <fullName evidence="11">CBS domain-containing protein</fullName>
    </submittedName>
</protein>
<dbReference type="GO" id="GO:0000166">
    <property type="term" value="F:nucleotide binding"/>
    <property type="evidence" value="ECO:0007669"/>
    <property type="project" value="UniProtKB-KW"/>
</dbReference>
<dbReference type="PROSITE" id="PS51371">
    <property type="entry name" value="CBS"/>
    <property type="match status" value="2"/>
</dbReference>
<dbReference type="Gene3D" id="3.90.1640.10">
    <property type="entry name" value="inorganic pyrophosphatase (n-terminal core)"/>
    <property type="match status" value="1"/>
</dbReference>
<dbReference type="Proteomes" id="UP000315995">
    <property type="component" value="Chromosome"/>
</dbReference>
<evidence type="ECO:0000256" key="3">
    <source>
        <dbReference type="ARBA" id="ARBA00022694"/>
    </source>
</evidence>
<dbReference type="AlphaFoldDB" id="A0A4Y6Q2B4"/>
<keyword evidence="8" id="KW-0694">RNA-binding</keyword>
<keyword evidence="9" id="KW-0129">CBS domain</keyword>